<dbReference type="PANTHER" id="PTHR16263:SF4">
    <property type="entry name" value="TETRATRICOPEPTIDE REPEAT PROTEIN 38"/>
    <property type="match status" value="1"/>
</dbReference>
<accession>A0A5C4RUD9</accession>
<dbReference type="PANTHER" id="PTHR16263">
    <property type="entry name" value="TETRATRICOPEPTIDE REPEAT PROTEIN 38"/>
    <property type="match status" value="1"/>
</dbReference>
<evidence type="ECO:0000256" key="4">
    <source>
        <dbReference type="ARBA" id="ARBA00022803"/>
    </source>
</evidence>
<reference evidence="5 6" key="1">
    <citation type="submission" date="2019-03" db="EMBL/GenBank/DDBJ databases">
        <title>Arenimonas daejeonensis sp. nov., isolated from compost.</title>
        <authorList>
            <person name="Jeon C.O."/>
        </authorList>
    </citation>
    <scope>NUCLEOTIDE SEQUENCE [LARGE SCALE GENOMIC DNA]</scope>
    <source>
        <strain evidence="5 6">R29</strain>
    </source>
</reference>
<dbReference type="CDD" id="cd05804">
    <property type="entry name" value="StaR_like"/>
    <property type="match status" value="1"/>
</dbReference>
<evidence type="ECO:0000256" key="1">
    <source>
        <dbReference type="ARBA" id="ARBA00005857"/>
    </source>
</evidence>
<organism evidence="5 6">
    <name type="scientific">Arenimonas terrae</name>
    <dbReference type="NCBI Taxonomy" id="2546226"/>
    <lineage>
        <taxon>Bacteria</taxon>
        <taxon>Pseudomonadati</taxon>
        <taxon>Pseudomonadota</taxon>
        <taxon>Gammaproteobacteria</taxon>
        <taxon>Lysobacterales</taxon>
        <taxon>Lysobacteraceae</taxon>
        <taxon>Arenimonas</taxon>
    </lineage>
</organism>
<protein>
    <recommendedName>
        <fullName evidence="2">Tetratricopeptide repeat protein 38</fullName>
    </recommendedName>
</protein>
<dbReference type="Gene3D" id="1.25.40.10">
    <property type="entry name" value="Tetratricopeptide repeat domain"/>
    <property type="match status" value="1"/>
</dbReference>
<dbReference type="InterPro" id="IPR033891">
    <property type="entry name" value="TTC38"/>
</dbReference>
<dbReference type="AlphaFoldDB" id="A0A5C4RUD9"/>
<comment type="similarity">
    <text evidence="1">Belongs to the TTC38 family.</text>
</comment>
<gene>
    <name evidence="5" type="ORF">E1B00_03430</name>
</gene>
<evidence type="ECO:0000256" key="3">
    <source>
        <dbReference type="ARBA" id="ARBA00022737"/>
    </source>
</evidence>
<keyword evidence="4" id="KW-0802">TPR repeat</keyword>
<dbReference type="RefSeq" id="WP_139445729.1">
    <property type="nucleotide sequence ID" value="NZ_SMDR01000001.1"/>
</dbReference>
<dbReference type="InterPro" id="IPR011990">
    <property type="entry name" value="TPR-like_helical_dom_sf"/>
</dbReference>
<keyword evidence="3" id="KW-0677">Repeat</keyword>
<dbReference type="EMBL" id="SMDR01000001">
    <property type="protein sequence ID" value="TNJ34846.1"/>
    <property type="molecule type" value="Genomic_DNA"/>
</dbReference>
<dbReference type="OrthoDB" id="9815900at2"/>
<evidence type="ECO:0000256" key="2">
    <source>
        <dbReference type="ARBA" id="ARBA00019992"/>
    </source>
</evidence>
<evidence type="ECO:0000313" key="5">
    <source>
        <dbReference type="EMBL" id="TNJ34846.1"/>
    </source>
</evidence>
<keyword evidence="6" id="KW-1185">Reference proteome</keyword>
<dbReference type="Proteomes" id="UP000305760">
    <property type="component" value="Unassembled WGS sequence"/>
</dbReference>
<name>A0A5C4RUD9_9GAMM</name>
<evidence type="ECO:0000313" key="6">
    <source>
        <dbReference type="Proteomes" id="UP000305760"/>
    </source>
</evidence>
<proteinExistence type="inferred from homology"/>
<dbReference type="SUPFAM" id="SSF48452">
    <property type="entry name" value="TPR-like"/>
    <property type="match status" value="1"/>
</dbReference>
<sequence>MIHTDAQGHPLTGASAQAAVLYDQALHQLQCYSGDPVATLTQAVADSPAFVMGHAALAWLYLTASEAAPLPLAREALRTAETLGATPREQAHLRAASAWAEGRWRLAARTLEDLSIAHPRDALALQMGHLLDFFTGDARMLRDRISRALPAWSASVPGYHAVLGMQAFGLEECGQYAQAEFTGHQALELQRRDAWAWHAVAHVMEMEGRVDEGIAWLNEDTEAWSKDCFFAVHNWWHLALYHLERDEIGRVLELFDGPIFGHRPQTAMDLIDASAMLWRLQLRGIDVGERWTAVAEAWAPQAGSGWYAFNDVHAALAFAGAGRKDLLAQVRDAQRRATAGAGDNALFTAEVGAPLLESLLALADGDHRQAARGLRWVRPIAHRFGGSHAQRDLIDLSLIEAAIGSGDRALAEAVTAERAATKPGRASTAALLRRALGAAPVARAA</sequence>
<comment type="caution">
    <text evidence="5">The sequence shown here is derived from an EMBL/GenBank/DDBJ whole genome shotgun (WGS) entry which is preliminary data.</text>
</comment>